<feature type="transmembrane region" description="Helical" evidence="5">
    <location>
        <begin position="549"/>
        <end position="569"/>
    </location>
</feature>
<dbReference type="GO" id="GO:0005886">
    <property type="term" value="C:plasma membrane"/>
    <property type="evidence" value="ECO:0007669"/>
    <property type="project" value="TreeGrafter"/>
</dbReference>
<evidence type="ECO:0000313" key="8">
    <source>
        <dbReference type="Proteomes" id="UP000694891"/>
    </source>
</evidence>
<dbReference type="GeneID" id="103368384"/>
<evidence type="ECO:0000256" key="1">
    <source>
        <dbReference type="ARBA" id="ARBA00022729"/>
    </source>
</evidence>
<dbReference type="InterPro" id="IPR045219">
    <property type="entry name" value="PKAT"/>
</dbReference>
<dbReference type="GO" id="GO:0005178">
    <property type="term" value="F:integrin binding"/>
    <property type="evidence" value="ECO:0007669"/>
    <property type="project" value="TreeGrafter"/>
</dbReference>
<dbReference type="Pfam" id="PF26141">
    <property type="entry name" value="PMEL_NMB_N"/>
    <property type="match status" value="1"/>
</dbReference>
<dbReference type="RefSeq" id="XP_008294968.1">
    <property type="nucleotide sequence ID" value="XM_008296746.1"/>
</dbReference>
<dbReference type="SUPFAM" id="SSF49299">
    <property type="entry name" value="PKD domain"/>
    <property type="match status" value="1"/>
</dbReference>
<dbReference type="InterPro" id="IPR000601">
    <property type="entry name" value="PKD_dom"/>
</dbReference>
<dbReference type="InterPro" id="IPR059017">
    <property type="entry name" value="PMEL_NMB_N"/>
</dbReference>
<keyword evidence="5" id="KW-0472">Membrane</keyword>
<evidence type="ECO:0000259" key="7">
    <source>
        <dbReference type="PROSITE" id="PS50093"/>
    </source>
</evidence>
<dbReference type="InterPro" id="IPR013783">
    <property type="entry name" value="Ig-like_fold"/>
</dbReference>
<protein>
    <submittedName>
        <fullName evidence="9">Protein QNR-71 isoform X1</fullName>
    </submittedName>
</protein>
<name>A0A9Y4KNP7_9TELE</name>
<dbReference type="PANTHER" id="PTHR11861">
    <property type="entry name" value="MELANOCYTE PROTEIN PMEL 17-RELATED"/>
    <property type="match status" value="1"/>
</dbReference>
<evidence type="ECO:0000256" key="4">
    <source>
        <dbReference type="SAM" id="MobiDB-lite"/>
    </source>
</evidence>
<dbReference type="Pfam" id="PF20433">
    <property type="entry name" value="PKAT_KLD"/>
    <property type="match status" value="1"/>
</dbReference>
<accession>A0A9Y4KNP7</accession>
<reference evidence="9" key="1">
    <citation type="submission" date="2025-08" db="UniProtKB">
        <authorList>
            <consortium name="RefSeq"/>
        </authorList>
    </citation>
    <scope>IDENTIFICATION</scope>
</reference>
<keyword evidence="5" id="KW-1133">Transmembrane helix</keyword>
<keyword evidence="1 6" id="KW-0732">Signal</keyword>
<evidence type="ECO:0000256" key="2">
    <source>
        <dbReference type="ARBA" id="ARBA00023180"/>
    </source>
</evidence>
<evidence type="ECO:0000313" key="9">
    <source>
        <dbReference type="RefSeq" id="XP_008294968.1"/>
    </source>
</evidence>
<dbReference type="AlphaFoldDB" id="A0A9Y4KNP7"/>
<keyword evidence="5" id="KW-0812">Transmembrane</keyword>
<feature type="signal peptide" evidence="6">
    <location>
        <begin position="1"/>
        <end position="21"/>
    </location>
</feature>
<dbReference type="Gene3D" id="2.60.40.10">
    <property type="entry name" value="Immunoglobulins"/>
    <property type="match status" value="1"/>
</dbReference>
<dbReference type="GO" id="GO:0007155">
    <property type="term" value="P:cell adhesion"/>
    <property type="evidence" value="ECO:0007669"/>
    <property type="project" value="TreeGrafter"/>
</dbReference>
<feature type="region of interest" description="Disordered" evidence="4">
    <location>
        <begin position="332"/>
        <end position="400"/>
    </location>
</feature>
<dbReference type="InterPro" id="IPR046846">
    <property type="entry name" value="PKAT_KLD"/>
</dbReference>
<dbReference type="Pfam" id="PF00801">
    <property type="entry name" value="PKD"/>
    <property type="match status" value="1"/>
</dbReference>
<dbReference type="Proteomes" id="UP000694891">
    <property type="component" value="Unplaced"/>
</dbReference>
<dbReference type="PROSITE" id="PS50093">
    <property type="entry name" value="PKD"/>
    <property type="match status" value="1"/>
</dbReference>
<dbReference type="CTD" id="10457"/>
<gene>
    <name evidence="9" type="primary">gpnmb</name>
</gene>
<feature type="compositionally biased region" description="Low complexity" evidence="4">
    <location>
        <begin position="332"/>
        <end position="349"/>
    </location>
</feature>
<proteinExistence type="inferred from homology"/>
<keyword evidence="2" id="KW-0325">Glycoprotein</keyword>
<organism evidence="8 9">
    <name type="scientific">Stegastes partitus</name>
    <name type="common">bicolor damselfish</name>
    <dbReference type="NCBI Taxonomy" id="144197"/>
    <lineage>
        <taxon>Eukaryota</taxon>
        <taxon>Metazoa</taxon>
        <taxon>Chordata</taxon>
        <taxon>Craniata</taxon>
        <taxon>Vertebrata</taxon>
        <taxon>Euteleostomi</taxon>
        <taxon>Actinopterygii</taxon>
        <taxon>Neopterygii</taxon>
        <taxon>Teleostei</taxon>
        <taxon>Neoteleostei</taxon>
        <taxon>Acanthomorphata</taxon>
        <taxon>Ovalentaria</taxon>
        <taxon>Pomacentridae</taxon>
        <taxon>Stegastes</taxon>
    </lineage>
</organism>
<feature type="domain" description="PKD" evidence="7">
    <location>
        <begin position="283"/>
        <end position="323"/>
    </location>
</feature>
<comment type="similarity">
    <text evidence="3">Belongs to the PMEL/NMB family.</text>
</comment>
<sequence length="620" mass="68623">MEALKYLFLLACASFVYQADGRTTYADIFPHKHSLSGKFPFPIPPIPGWDPDTNPWDDYLYPPLNPKPNELMHHRGKPKVRLTSDSPALNGSCVTFTAKLEYPPCQKEDANGNLVWDEHCEDGMELEASANGQVRSGYVYNWTSWLDDYGFGKCTDSMKCNVFPDGKPFPQSNDWRRKSYVYVWHTMGQYLETCDGSSSSITINTSSIPVGAEVMEVMVYRKRERRKYSPLTTDNTVFYVTDKIPLSVSISQKAAINQSANVFFGGQDVVFRVQLHDPSGFLNTASSIDYIWDFRDGNQVVTHRNVTTHSYVKLGLMGVKLVVEAAFPVECPSTAATPTPRTSTTPSQTEAPTSPPATHAGTRMETTQGPPSTSPTSTSISMTTGLPTTEPLPPTVATPSEATLLRRRRLNNNECFWYAYGTFTGNITIIEPKHPLKSQPNSRIVDVSAARVTNTDINFRVKCLGSIPTSACTIVSDPSCMEVRNIMCDDVPPSSKCEVVLRRKFLEPGTYCVNITLEDSRSVALASTTVTINKSQDPPVPKTNHTPGVVLSTSAVLVAVFAFIAYMVYKRHKVYRPIRRSLVEDAGAGSGVGGHMVRLKDALFPTNEESRHLLTERHTV</sequence>
<evidence type="ECO:0000256" key="3">
    <source>
        <dbReference type="ARBA" id="ARBA00025776"/>
    </source>
</evidence>
<feature type="compositionally biased region" description="Low complexity" evidence="4">
    <location>
        <begin position="366"/>
        <end position="389"/>
    </location>
</feature>
<feature type="chain" id="PRO_5041331048" evidence="6">
    <location>
        <begin position="22"/>
        <end position="620"/>
    </location>
</feature>
<evidence type="ECO:0000256" key="5">
    <source>
        <dbReference type="SAM" id="Phobius"/>
    </source>
</evidence>
<evidence type="ECO:0000256" key="6">
    <source>
        <dbReference type="SAM" id="SignalP"/>
    </source>
</evidence>
<dbReference type="PANTHER" id="PTHR11861:SF11">
    <property type="entry name" value="TRANSMEMBRANE GLYCOPROTEIN NMB"/>
    <property type="match status" value="1"/>
</dbReference>
<dbReference type="CDD" id="cd00146">
    <property type="entry name" value="PKD"/>
    <property type="match status" value="1"/>
</dbReference>
<keyword evidence="8" id="KW-1185">Reference proteome</keyword>
<dbReference type="InterPro" id="IPR035986">
    <property type="entry name" value="PKD_dom_sf"/>
</dbReference>